<feature type="domain" description="Peptidase S26" evidence="4">
    <location>
        <begin position="62"/>
        <end position="127"/>
    </location>
</feature>
<protein>
    <recommendedName>
        <fullName evidence="2">Signal peptidase I</fullName>
        <ecNumber evidence="2">3.4.21.89</ecNumber>
    </recommendedName>
</protein>
<dbReference type="InterPro" id="IPR019533">
    <property type="entry name" value="Peptidase_S26"/>
</dbReference>
<dbReference type="NCBIfam" id="TIGR02227">
    <property type="entry name" value="sigpep_I_bact"/>
    <property type="match status" value="1"/>
</dbReference>
<feature type="signal peptide" evidence="3">
    <location>
        <begin position="1"/>
        <end position="19"/>
    </location>
</feature>
<evidence type="ECO:0000256" key="1">
    <source>
        <dbReference type="ARBA" id="ARBA00004401"/>
    </source>
</evidence>
<evidence type="ECO:0000313" key="6">
    <source>
        <dbReference type="Proteomes" id="UP001057877"/>
    </source>
</evidence>
<dbReference type="Pfam" id="PF10502">
    <property type="entry name" value="Peptidase_S26"/>
    <property type="match status" value="1"/>
</dbReference>
<evidence type="ECO:0000313" key="5">
    <source>
        <dbReference type="EMBL" id="UVI29268.1"/>
    </source>
</evidence>
<dbReference type="GO" id="GO:0009003">
    <property type="term" value="F:signal peptidase activity"/>
    <property type="evidence" value="ECO:0007669"/>
    <property type="project" value="UniProtKB-EC"/>
</dbReference>
<dbReference type="Gene3D" id="2.10.109.10">
    <property type="entry name" value="Umud Fragment, subunit A"/>
    <property type="match status" value="1"/>
</dbReference>
<accession>A0ABY5S973</accession>
<keyword evidence="2 5" id="KW-0378">Hydrolase</keyword>
<dbReference type="InterPro" id="IPR036286">
    <property type="entry name" value="LexA/Signal_pep-like_sf"/>
</dbReference>
<comment type="catalytic activity">
    <reaction evidence="2">
        <text>Cleavage of hydrophobic, N-terminal signal or leader sequences from secreted and periplasmic proteins.</text>
        <dbReference type="EC" id="3.4.21.89"/>
    </reaction>
</comment>
<name>A0ABY5S973_9BACL</name>
<feature type="chain" id="PRO_5046958437" description="Signal peptidase I" evidence="3">
    <location>
        <begin position="20"/>
        <end position="138"/>
    </location>
</feature>
<keyword evidence="3" id="KW-0732">Signal</keyword>
<evidence type="ECO:0000256" key="2">
    <source>
        <dbReference type="RuleBase" id="RU362042"/>
    </source>
</evidence>
<dbReference type="EC" id="3.4.21.89" evidence="2"/>
<keyword evidence="6" id="KW-1185">Reference proteome</keyword>
<evidence type="ECO:0000256" key="3">
    <source>
        <dbReference type="SAM" id="SignalP"/>
    </source>
</evidence>
<gene>
    <name evidence="5" type="primary">lepB</name>
    <name evidence="5" type="ORF">L1F29_28180</name>
</gene>
<sequence>MRLLKTVGFVLILVLILNACTETISDTVTEEKIKPIENPDSSLSKMKVNTDGMLSNGYSHPHPFGMGNEVLVDIIYYDKHSISRGDIVVFKTKDQKDQETDIARIVGLPGETVSIDKGQVYIDNKKAGYLLWRRSIHR</sequence>
<dbReference type="RefSeq" id="WP_258385357.1">
    <property type="nucleotide sequence ID" value="NZ_CP091430.1"/>
</dbReference>
<reference evidence="5" key="1">
    <citation type="submission" date="2022-01" db="EMBL/GenBank/DDBJ databases">
        <title>Paenibacillus spongiae sp. nov., isolated from marine sponge.</title>
        <authorList>
            <person name="Li Z."/>
            <person name="Zhang M."/>
        </authorList>
    </citation>
    <scope>NUCLEOTIDE SEQUENCE</scope>
    <source>
        <strain evidence="5">PHS-Z3</strain>
    </source>
</reference>
<dbReference type="SUPFAM" id="SSF51306">
    <property type="entry name" value="LexA/Signal peptidase"/>
    <property type="match status" value="1"/>
</dbReference>
<dbReference type="InterPro" id="IPR000223">
    <property type="entry name" value="Pept_S26A_signal_pept_1"/>
</dbReference>
<organism evidence="5 6">
    <name type="scientific">Paenibacillus spongiae</name>
    <dbReference type="NCBI Taxonomy" id="2909671"/>
    <lineage>
        <taxon>Bacteria</taxon>
        <taxon>Bacillati</taxon>
        <taxon>Bacillota</taxon>
        <taxon>Bacilli</taxon>
        <taxon>Bacillales</taxon>
        <taxon>Paenibacillaceae</taxon>
        <taxon>Paenibacillus</taxon>
    </lineage>
</organism>
<comment type="subcellular location">
    <subcellularLocation>
        <location evidence="1">Cell membrane</location>
        <topology evidence="1">Single-pass type II membrane protein</topology>
    </subcellularLocation>
    <subcellularLocation>
        <location evidence="2">Membrane</location>
        <topology evidence="2">Single-pass type II membrane protein</topology>
    </subcellularLocation>
</comment>
<dbReference type="Proteomes" id="UP001057877">
    <property type="component" value="Chromosome"/>
</dbReference>
<comment type="similarity">
    <text evidence="2">Belongs to the peptidase S26 family.</text>
</comment>
<dbReference type="EMBL" id="CP091430">
    <property type="protein sequence ID" value="UVI29268.1"/>
    <property type="molecule type" value="Genomic_DNA"/>
</dbReference>
<keyword evidence="2" id="KW-0645">Protease</keyword>
<evidence type="ECO:0000259" key="4">
    <source>
        <dbReference type="Pfam" id="PF10502"/>
    </source>
</evidence>
<proteinExistence type="inferred from homology"/>